<dbReference type="EMBL" id="PDUG01000005">
    <property type="protein sequence ID" value="PIC27376.1"/>
    <property type="molecule type" value="Genomic_DNA"/>
</dbReference>
<gene>
    <name evidence="3" type="primary">Cnig_chr_V.g19649</name>
    <name evidence="3" type="ORF">B9Z55_019649</name>
</gene>
<dbReference type="InterPro" id="IPR046347">
    <property type="entry name" value="bZIP_sf"/>
</dbReference>
<dbReference type="CDD" id="cd14686">
    <property type="entry name" value="bZIP"/>
    <property type="match status" value="1"/>
</dbReference>
<dbReference type="OrthoDB" id="5801617at2759"/>
<feature type="region of interest" description="Disordered" evidence="1">
    <location>
        <begin position="49"/>
        <end position="75"/>
    </location>
</feature>
<dbReference type="Proteomes" id="UP000230233">
    <property type="component" value="Chromosome V"/>
</dbReference>
<feature type="compositionally biased region" description="Polar residues" evidence="1">
    <location>
        <begin position="55"/>
        <end position="67"/>
    </location>
</feature>
<dbReference type="InterPro" id="IPR004827">
    <property type="entry name" value="bZIP"/>
</dbReference>
<protein>
    <recommendedName>
        <fullName evidence="2">BZIP domain-containing protein</fullName>
    </recommendedName>
</protein>
<feature type="region of interest" description="Disordered" evidence="1">
    <location>
        <begin position="1"/>
        <end position="34"/>
    </location>
</feature>
<evidence type="ECO:0000313" key="4">
    <source>
        <dbReference type="Proteomes" id="UP000230233"/>
    </source>
</evidence>
<dbReference type="AlphaFoldDB" id="A0A2G5TK41"/>
<organism evidence="3 4">
    <name type="scientific">Caenorhabditis nigoni</name>
    <dbReference type="NCBI Taxonomy" id="1611254"/>
    <lineage>
        <taxon>Eukaryota</taxon>
        <taxon>Metazoa</taxon>
        <taxon>Ecdysozoa</taxon>
        <taxon>Nematoda</taxon>
        <taxon>Chromadorea</taxon>
        <taxon>Rhabditida</taxon>
        <taxon>Rhabditina</taxon>
        <taxon>Rhabditomorpha</taxon>
        <taxon>Rhabditoidea</taxon>
        <taxon>Rhabditidae</taxon>
        <taxon>Peloderinae</taxon>
        <taxon>Caenorhabditis</taxon>
    </lineage>
</organism>
<comment type="caution">
    <text evidence="3">The sequence shown here is derived from an EMBL/GenBank/DDBJ whole genome shotgun (WGS) entry which is preliminary data.</text>
</comment>
<keyword evidence="4" id="KW-1185">Reference proteome</keyword>
<dbReference type="PROSITE" id="PS00036">
    <property type="entry name" value="BZIP_BASIC"/>
    <property type="match status" value="1"/>
</dbReference>
<dbReference type="SUPFAM" id="SSF57959">
    <property type="entry name" value="Leucine zipper domain"/>
    <property type="match status" value="1"/>
</dbReference>
<evidence type="ECO:0000259" key="2">
    <source>
        <dbReference type="PROSITE" id="PS50217"/>
    </source>
</evidence>
<dbReference type="STRING" id="1611254.A0A2G5TK41"/>
<proteinExistence type="predicted"/>
<feature type="domain" description="BZIP" evidence="2">
    <location>
        <begin position="109"/>
        <end position="172"/>
    </location>
</feature>
<reference evidence="4" key="1">
    <citation type="submission" date="2017-10" db="EMBL/GenBank/DDBJ databases">
        <title>Rapid genome shrinkage in a self-fertile nematode reveals novel sperm competition proteins.</title>
        <authorList>
            <person name="Yin D."/>
            <person name="Schwarz E.M."/>
            <person name="Thomas C.G."/>
            <person name="Felde R.L."/>
            <person name="Korf I.F."/>
            <person name="Cutter A.D."/>
            <person name="Schartner C.M."/>
            <person name="Ralston E.J."/>
            <person name="Meyer B.J."/>
            <person name="Haag E.S."/>
        </authorList>
    </citation>
    <scope>NUCLEOTIDE SEQUENCE [LARGE SCALE GENOMIC DNA]</scope>
    <source>
        <strain evidence="4">JU1422</strain>
    </source>
</reference>
<dbReference type="Gene3D" id="1.20.5.170">
    <property type="match status" value="1"/>
</dbReference>
<evidence type="ECO:0000313" key="3">
    <source>
        <dbReference type="EMBL" id="PIC27376.1"/>
    </source>
</evidence>
<dbReference type="Pfam" id="PF07716">
    <property type="entry name" value="bZIP_2"/>
    <property type="match status" value="1"/>
</dbReference>
<sequence length="217" mass="24855">MSEFTGYGHSSYASPFGDYDNPSGEPSPKYSKISPSVLLSPLSPSFDFSKLQLETPGSTESITNTASDDSDDELRDKSEKLSQFEFLFKQSLLHFNASSLLGSTSDDLVSEDEKKRLRNTEAARRCREKIKRKTDDLEQQLTGLTAHNDLMNQHRIRLLSQVEEQMRMLEMLKKRNPESGAAISYEAKRIVDSYTEQVEAKRKEIREFFDRNCNKTY</sequence>
<accession>A0A2G5TK41</accession>
<evidence type="ECO:0000256" key="1">
    <source>
        <dbReference type="SAM" id="MobiDB-lite"/>
    </source>
</evidence>
<dbReference type="GO" id="GO:0003700">
    <property type="term" value="F:DNA-binding transcription factor activity"/>
    <property type="evidence" value="ECO:0007669"/>
    <property type="project" value="InterPro"/>
</dbReference>
<name>A0A2G5TK41_9PELO</name>
<dbReference type="PROSITE" id="PS50217">
    <property type="entry name" value="BZIP"/>
    <property type="match status" value="1"/>
</dbReference>